<dbReference type="Pfam" id="PF01966">
    <property type="entry name" value="HD"/>
    <property type="match status" value="1"/>
</dbReference>
<name>A0A097AQV4_THEKI</name>
<dbReference type="InterPro" id="IPR006675">
    <property type="entry name" value="HDIG_dom"/>
</dbReference>
<dbReference type="GO" id="GO:0016787">
    <property type="term" value="F:hydrolase activity"/>
    <property type="evidence" value="ECO:0007669"/>
    <property type="project" value="UniProtKB-KW"/>
</dbReference>
<reference evidence="3" key="1">
    <citation type="journal article" date="2015" name="Genome Announc.">
        <title>Whole-Genome Sequences of 80 Environmental and Clinical Isolates of Burkholderia pseudomallei.</title>
        <authorList>
            <person name="Johnson S.L."/>
            <person name="Baker A.L."/>
            <person name="Chain P.S."/>
            <person name="Currie B.J."/>
            <person name="Daligault H.E."/>
            <person name="Davenport K.W."/>
            <person name="Davis C.B."/>
            <person name="Inglis T.J."/>
            <person name="Kaestli M."/>
            <person name="Koren S."/>
            <person name="Mayo M."/>
            <person name="Merritt A.J."/>
            <person name="Price E.P."/>
            <person name="Sarovich D.S."/>
            <person name="Warner J."/>
            <person name="Rosovitz M.J."/>
        </authorList>
    </citation>
    <scope>NUCLEOTIDE SEQUENCE [LARGE SCALE GENOMIC DNA]</scope>
    <source>
        <strain evidence="3">DSM 2030</strain>
    </source>
</reference>
<dbReference type="SMART" id="SM00471">
    <property type="entry name" value="HDc"/>
    <property type="match status" value="1"/>
</dbReference>
<evidence type="ECO:0000313" key="3">
    <source>
        <dbReference type="Proteomes" id="UP000029669"/>
    </source>
</evidence>
<dbReference type="AlphaFoldDB" id="A0A097AQV4"/>
<dbReference type="STRING" id="2325.TKV_c10170"/>
<dbReference type="SUPFAM" id="SSF109604">
    <property type="entry name" value="HD-domain/PDEase-like"/>
    <property type="match status" value="1"/>
</dbReference>
<organism evidence="2 3">
    <name type="scientific">Thermoanaerobacter kivui</name>
    <name type="common">Acetogenium kivui</name>
    <dbReference type="NCBI Taxonomy" id="2325"/>
    <lineage>
        <taxon>Bacteria</taxon>
        <taxon>Bacillati</taxon>
        <taxon>Bacillota</taxon>
        <taxon>Clostridia</taxon>
        <taxon>Thermoanaerobacterales</taxon>
        <taxon>Thermoanaerobacteraceae</taxon>
        <taxon>Thermoanaerobacter</taxon>
    </lineage>
</organism>
<protein>
    <submittedName>
        <fullName evidence="2">Metal dependent phosphohydrolase</fullName>
    </submittedName>
</protein>
<dbReference type="EMBL" id="CP009170">
    <property type="protein sequence ID" value="AIS52194.1"/>
    <property type="molecule type" value="Genomic_DNA"/>
</dbReference>
<dbReference type="PROSITE" id="PS51831">
    <property type="entry name" value="HD"/>
    <property type="match status" value="1"/>
</dbReference>
<proteinExistence type="predicted"/>
<dbReference type="NCBIfam" id="TIGR00277">
    <property type="entry name" value="HDIG"/>
    <property type="match status" value="1"/>
</dbReference>
<dbReference type="eggNOG" id="COG2316">
    <property type="taxonomic scope" value="Bacteria"/>
</dbReference>
<dbReference type="InterPro" id="IPR006674">
    <property type="entry name" value="HD_domain"/>
</dbReference>
<gene>
    <name evidence="2" type="ORF">TKV_c10170</name>
</gene>
<dbReference type="Proteomes" id="UP000029669">
    <property type="component" value="Chromosome"/>
</dbReference>
<sequence>MDRDAALALVKEYVSDETLIYHMIATGAIMGGLAGKLGQDVEKWVVTGILHDIDYQETKDNPELHSLRGGEILREHGIDEEIVHAVMAHNEIHGIERKTLLDKALFAVDPLSGLITATAYVMPSKKLEEVQLKSVKKKFKDKTFAKGANRAQIKTCEEFGISLEEFLEIALNEMKKIAPQIEL</sequence>
<keyword evidence="3" id="KW-1185">Reference proteome</keyword>
<feature type="domain" description="HD" evidence="1">
    <location>
        <begin position="19"/>
        <end position="111"/>
    </location>
</feature>
<dbReference type="HOGENOM" id="CLU_090635_1_0_9"/>
<dbReference type="InterPro" id="IPR003607">
    <property type="entry name" value="HD/PDEase_dom"/>
</dbReference>
<dbReference type="OrthoDB" id="9801160at2"/>
<dbReference type="RefSeq" id="WP_049684987.1">
    <property type="nucleotide sequence ID" value="NZ_CP009170.1"/>
</dbReference>
<dbReference type="KEGG" id="tki:TKV_c10170"/>
<evidence type="ECO:0000313" key="2">
    <source>
        <dbReference type="EMBL" id="AIS52194.1"/>
    </source>
</evidence>
<dbReference type="PANTHER" id="PTHR38659:SF1">
    <property type="entry name" value="METAL DEPENDENT PHOSPHOHYDROLASE"/>
    <property type="match status" value="1"/>
</dbReference>
<keyword evidence="2" id="KW-0378">Hydrolase</keyword>
<dbReference type="PANTHER" id="PTHR38659">
    <property type="entry name" value="METAL-DEPENDENT PHOSPHOHYDROLASE"/>
    <property type="match status" value="1"/>
</dbReference>
<accession>A0A097AQV4</accession>
<evidence type="ECO:0000259" key="1">
    <source>
        <dbReference type="PROSITE" id="PS51831"/>
    </source>
</evidence>
<dbReference type="Gene3D" id="1.10.3210.10">
    <property type="entry name" value="Hypothetical protein af1432"/>
    <property type="match status" value="1"/>
</dbReference>